<keyword evidence="2" id="KW-1185">Reference proteome</keyword>
<evidence type="ECO:0000313" key="1">
    <source>
        <dbReference type="EMBL" id="MBC9130691.1"/>
    </source>
</evidence>
<dbReference type="Proteomes" id="UP000651208">
    <property type="component" value="Unassembled WGS sequence"/>
</dbReference>
<name>A0ABR7QWV1_9GAMM</name>
<accession>A0ABR7QWV1</accession>
<comment type="caution">
    <text evidence="1">The sequence shown here is derived from an EMBL/GenBank/DDBJ whole genome shotgun (WGS) entry which is preliminary data.</text>
</comment>
<reference evidence="1 2" key="1">
    <citation type="submission" date="2020-06" db="EMBL/GenBank/DDBJ databases">
        <title>Frischella cerana isolated from Apis cerana gut homogenate.</title>
        <authorList>
            <person name="Wolter L.A."/>
            <person name="Suenami S."/>
            <person name="Miyazaki R."/>
        </authorList>
    </citation>
    <scope>NUCLEOTIDE SEQUENCE [LARGE SCALE GENOMIC DNA]</scope>
    <source>
        <strain evidence="1 2">Ac13</strain>
    </source>
</reference>
<organism evidence="1 2">
    <name type="scientific">Frischella japonica</name>
    <dbReference type="NCBI Taxonomy" id="2741544"/>
    <lineage>
        <taxon>Bacteria</taxon>
        <taxon>Pseudomonadati</taxon>
        <taxon>Pseudomonadota</taxon>
        <taxon>Gammaproteobacteria</taxon>
        <taxon>Orbales</taxon>
        <taxon>Orbaceae</taxon>
        <taxon>Frischella</taxon>
    </lineage>
</organism>
<gene>
    <name evidence="1" type="ORF">FcAc13_05135</name>
</gene>
<dbReference type="EMBL" id="JABURY010000011">
    <property type="protein sequence ID" value="MBC9130691.1"/>
    <property type="molecule type" value="Genomic_DNA"/>
</dbReference>
<protein>
    <submittedName>
        <fullName evidence="1">Uncharacterized protein</fullName>
    </submittedName>
</protein>
<dbReference type="RefSeq" id="WP_187755139.1">
    <property type="nucleotide sequence ID" value="NZ_JABURY010000011.1"/>
</dbReference>
<sequence length="129" mass="15629">MNKLTPQNAEQEHMIQILLAKMQGIDIEYFQNEKWHNSSSGWLDLRFNYRIKSHELPITREMWAMIDEEWKWVAKDEEGWIYFYTDEPYISSSKYCWNVYEGDWSKSILAINADDIDWRKSLTRRPEGV</sequence>
<proteinExistence type="predicted"/>
<evidence type="ECO:0000313" key="2">
    <source>
        <dbReference type="Proteomes" id="UP000651208"/>
    </source>
</evidence>